<accession>R4KTI5</accession>
<dbReference type="Proteomes" id="UP000013520">
    <property type="component" value="Chromosome"/>
</dbReference>
<organism evidence="1 2">
    <name type="scientific">Desulfoscipio gibsoniae DSM 7213</name>
    <dbReference type="NCBI Taxonomy" id="767817"/>
    <lineage>
        <taxon>Bacteria</taxon>
        <taxon>Bacillati</taxon>
        <taxon>Bacillota</taxon>
        <taxon>Clostridia</taxon>
        <taxon>Eubacteriales</taxon>
        <taxon>Desulfallaceae</taxon>
        <taxon>Desulfoscipio</taxon>
    </lineage>
</organism>
<reference evidence="1 2" key="1">
    <citation type="submission" date="2012-01" db="EMBL/GenBank/DDBJ databases">
        <title>Complete sequence of Desulfotomaculum gibsoniae DSM 7213.</title>
        <authorList>
            <consortium name="US DOE Joint Genome Institute"/>
            <person name="Lucas S."/>
            <person name="Han J."/>
            <person name="Lapidus A."/>
            <person name="Cheng J.-F."/>
            <person name="Goodwin L."/>
            <person name="Pitluck S."/>
            <person name="Peters L."/>
            <person name="Ovchinnikova G."/>
            <person name="Teshima H."/>
            <person name="Detter J.C."/>
            <person name="Han C."/>
            <person name="Tapia R."/>
            <person name="Land M."/>
            <person name="Hauser L."/>
            <person name="Kyrpides N."/>
            <person name="Ivanova N."/>
            <person name="Pagani I."/>
            <person name="Parshina S."/>
            <person name="Plugge C."/>
            <person name="Muyzer G."/>
            <person name="Kuever J."/>
            <person name="Ivanova A."/>
            <person name="Nazina T."/>
            <person name="Klenk H.-P."/>
            <person name="Brambilla E."/>
            <person name="Spring S."/>
            <person name="Stams A.F."/>
            <person name="Woyke T."/>
        </authorList>
    </citation>
    <scope>NUCLEOTIDE SEQUENCE [LARGE SCALE GENOMIC DNA]</scope>
    <source>
        <strain evidence="1 2">DSM 7213</strain>
    </source>
</reference>
<proteinExistence type="predicted"/>
<dbReference type="KEGG" id="dgi:Desgi_4689"/>
<evidence type="ECO:0008006" key="3">
    <source>
        <dbReference type="Google" id="ProtNLM"/>
    </source>
</evidence>
<dbReference type="EMBL" id="CP003273">
    <property type="protein sequence ID" value="AGL03915.1"/>
    <property type="molecule type" value="Genomic_DNA"/>
</dbReference>
<sequence length="55" mass="6768">MTTADHKFIVEQNKERIYRLKQQVDEATDPQEKRRLKRRLRQAQIEQIKYLNKLA</sequence>
<gene>
    <name evidence="1" type="ORF">Desgi_4689</name>
</gene>
<keyword evidence="2" id="KW-1185">Reference proteome</keyword>
<evidence type="ECO:0000313" key="1">
    <source>
        <dbReference type="EMBL" id="AGL03915.1"/>
    </source>
</evidence>
<name>R4KTI5_9FIRM</name>
<dbReference type="HOGENOM" id="CLU_3024683_0_0_9"/>
<evidence type="ECO:0000313" key="2">
    <source>
        <dbReference type="Proteomes" id="UP000013520"/>
    </source>
</evidence>
<dbReference type="AlphaFoldDB" id="R4KTI5"/>
<protein>
    <recommendedName>
        <fullName evidence="3">DUF465 domain-containing protein</fullName>
    </recommendedName>
</protein>